<feature type="compositionally biased region" description="Low complexity" evidence="1">
    <location>
        <begin position="318"/>
        <end position="333"/>
    </location>
</feature>
<evidence type="ECO:0000313" key="3">
    <source>
        <dbReference type="EMBL" id="ASV76723.1"/>
    </source>
</evidence>
<dbReference type="AlphaFoldDB" id="A0A286RL84"/>
<dbReference type="Proteomes" id="UP000215086">
    <property type="component" value="Chromosome"/>
</dbReference>
<dbReference type="OrthoDB" id="252901at2"/>
<evidence type="ECO:0008006" key="5">
    <source>
        <dbReference type="Google" id="ProtNLM"/>
    </source>
</evidence>
<keyword evidence="2" id="KW-0812">Transmembrane</keyword>
<dbReference type="Gene3D" id="3.40.50.880">
    <property type="match status" value="1"/>
</dbReference>
<dbReference type="EMBL" id="CP018477">
    <property type="protein sequence ID" value="ASV76723.1"/>
    <property type="molecule type" value="Genomic_DNA"/>
</dbReference>
<feature type="transmembrane region" description="Helical" evidence="2">
    <location>
        <begin position="66"/>
        <end position="84"/>
    </location>
</feature>
<keyword evidence="4" id="KW-1185">Reference proteome</keyword>
<feature type="transmembrane region" description="Helical" evidence="2">
    <location>
        <begin position="32"/>
        <end position="54"/>
    </location>
</feature>
<evidence type="ECO:0000313" key="4">
    <source>
        <dbReference type="Proteomes" id="UP000215086"/>
    </source>
</evidence>
<accession>A0A286RL84</accession>
<dbReference type="KEGG" id="ttf:THTE_4122"/>
<evidence type="ECO:0000256" key="2">
    <source>
        <dbReference type="SAM" id="Phobius"/>
    </source>
</evidence>
<protein>
    <recommendedName>
        <fullName evidence="5">VWFA domain-containing protein</fullName>
    </recommendedName>
</protein>
<proteinExistence type="predicted"/>
<keyword evidence="2" id="KW-1133">Transmembrane helix</keyword>
<feature type="region of interest" description="Disordered" evidence="1">
    <location>
        <begin position="313"/>
        <end position="349"/>
    </location>
</feature>
<dbReference type="SUPFAM" id="SSF52317">
    <property type="entry name" value="Class I glutamine amidotransferase-like"/>
    <property type="match status" value="1"/>
</dbReference>
<feature type="transmembrane region" description="Helical" evidence="2">
    <location>
        <begin position="821"/>
        <end position="840"/>
    </location>
</feature>
<keyword evidence="2" id="KW-0472">Membrane</keyword>
<dbReference type="PANTHER" id="PTHR37947:SF1">
    <property type="entry name" value="BLL2462 PROTEIN"/>
    <property type="match status" value="1"/>
</dbReference>
<sequence length="847" mass="94907">MNFTAFFWQLLGIPHAEQVESVDLYWGASWVRVPWLILVVATIVVAVGVATYYARWLYVPSRRLRTTLVVIRTLTLAGLVGILLQPTLVVKLQRLTRPGLWFVIDDTESMSLVDRTSEPGENAVAVASASDGNAAQSSAANSGGQLTRSERVRQAFARLEPELVRQVDNAFRVRVCRIRRGDGVDPLTLNLEGLTRQEQWASQFTADGPVTALGVALLDLNRKRGATPPGGIVLISDFNQNAGVAPEIAATQLQTPLFCVGVGEVQTRDLAVDVQLPPMMKKDEKSALAVSIRQEGFTGEEVTLRVFARQTEETAPPAAVASGGSRSAGGEHSLLPPRPPASPVSGEPKKEVPVGEVIFQEVVSLSGPVIHREVPYVPKAAGPLVITAEVDPLPKETLTENNRIARETYVREYYVRVLFIEDEPSWEWRFIKEVFHRDPLVGPEGFRTYLRSADPRVRAENPLFLPTFALPRREFFTYDVVIIGDVPASAISRSMMEMIREFVTEMGGGVVFSVGPRFSPGQWADTPLNDLLPVEIAPLTRLRESSFQPQRTPEADLFDFMVLGQNAEENGRAWDNLGKLVWYYPVIRARPLATVLLAHPRDTCADGRTPQPLIAAQKVGRGEVIYVGFNELWRLRRKYGDLYYRQFWGQLIHRLAIQHALGADKRFVVRSDHKQYRSGDEVRFSVEAYNADYRPLTEDQIPGGKLEAFLHLPAGAGGQTRKISLTLLRPGQFEGRTTVFAPGEYRLEVQDPLTNRIVETSFKVSSQSVEKQQARRNKELQERLASLTGGRSYDLDQLAELLRNLPQRREKETEIVQIELWNSWLFFGLVVGCLLVEWALRKWLYLR</sequence>
<organism evidence="3 4">
    <name type="scientific">Thermogutta terrifontis</name>
    <dbReference type="NCBI Taxonomy" id="1331910"/>
    <lineage>
        <taxon>Bacteria</taxon>
        <taxon>Pseudomonadati</taxon>
        <taxon>Planctomycetota</taxon>
        <taxon>Planctomycetia</taxon>
        <taxon>Pirellulales</taxon>
        <taxon>Thermoguttaceae</taxon>
        <taxon>Thermogutta</taxon>
    </lineage>
</organism>
<reference evidence="3 4" key="1">
    <citation type="journal article" name="Front. Microbiol.">
        <title>Sugar Metabolism of the First Thermophilic Planctomycete Thermogutta terrifontis: Comparative Genomic and Transcriptomic Approaches.</title>
        <authorList>
            <person name="Elcheninov A.G."/>
            <person name="Menzel P."/>
            <person name="Gudbergsdottir S.R."/>
            <person name="Slesarev A.I."/>
            <person name="Kadnikov V.V."/>
            <person name="Krogh A."/>
            <person name="Bonch-Osmolovskaya E.A."/>
            <person name="Peng X."/>
            <person name="Kublanov I.V."/>
        </authorList>
    </citation>
    <scope>NUCLEOTIDE SEQUENCE [LARGE SCALE GENOMIC DNA]</scope>
    <source>
        <strain evidence="3 4">R1</strain>
    </source>
</reference>
<dbReference type="PANTHER" id="PTHR37947">
    <property type="entry name" value="BLL2462 PROTEIN"/>
    <property type="match status" value="1"/>
</dbReference>
<evidence type="ECO:0000256" key="1">
    <source>
        <dbReference type="SAM" id="MobiDB-lite"/>
    </source>
</evidence>
<gene>
    <name evidence="3" type="ORF">THTE_4122</name>
</gene>
<name>A0A286RL84_9BACT</name>
<dbReference type="RefSeq" id="WP_095416450.1">
    <property type="nucleotide sequence ID" value="NZ_CP018477.1"/>
</dbReference>
<dbReference type="InterPro" id="IPR029062">
    <property type="entry name" value="Class_I_gatase-like"/>
</dbReference>